<reference evidence="4 5" key="2">
    <citation type="submission" date="2017-06" db="EMBL/GenBank/DDBJ databases">
        <authorList>
            <person name="Kim H.J."/>
            <person name="Triplett B.A."/>
        </authorList>
    </citation>
    <scope>NUCLEOTIDE SEQUENCE [LARGE SCALE GENOMIC DNA]</scope>
    <source>
        <strain evidence="4">Kingella_eburonensis</strain>
    </source>
</reference>
<proteinExistence type="predicted"/>
<dbReference type="EMBL" id="FXUV01000056">
    <property type="protein sequence ID" value="SMQ13311.1"/>
    <property type="molecule type" value="Genomic_DNA"/>
</dbReference>
<dbReference type="STRING" id="1522312.GCA_900177895_01019"/>
<name>A0A238TDW2_9NEIS</name>
<dbReference type="PROSITE" id="PS51278">
    <property type="entry name" value="GATASE_TYPE_2"/>
    <property type="match status" value="1"/>
</dbReference>
<reference evidence="3" key="1">
    <citation type="submission" date="2017-05" db="EMBL/GenBank/DDBJ databases">
        <authorList>
            <person name="Song R."/>
            <person name="Chenine A.L."/>
            <person name="Ruprecht R.M."/>
        </authorList>
    </citation>
    <scope>NUCLEOTIDE SEQUENCE</scope>
    <source>
        <strain evidence="3">Kingella_eburonensis</strain>
    </source>
</reference>
<dbReference type="CDD" id="cd01908">
    <property type="entry name" value="YafJ"/>
    <property type="match status" value="1"/>
</dbReference>
<dbReference type="GO" id="GO:0016740">
    <property type="term" value="F:transferase activity"/>
    <property type="evidence" value="ECO:0007669"/>
    <property type="project" value="UniProtKB-KW"/>
</dbReference>
<evidence type="ECO:0000256" key="1">
    <source>
        <dbReference type="ARBA" id="ARBA00022962"/>
    </source>
</evidence>
<dbReference type="InterPro" id="IPR029055">
    <property type="entry name" value="Ntn_hydrolases_N"/>
</dbReference>
<dbReference type="InterPro" id="IPR026869">
    <property type="entry name" value="EgtC-like"/>
</dbReference>
<dbReference type="EMBL" id="FXUV02000061">
    <property type="protein sequence ID" value="SNB81993.1"/>
    <property type="molecule type" value="Genomic_DNA"/>
</dbReference>
<feature type="domain" description="Glutamine amidotransferase type-2" evidence="2">
    <location>
        <begin position="2"/>
        <end position="279"/>
    </location>
</feature>
<dbReference type="PANTHER" id="PTHR42824:SF1">
    <property type="entry name" value="GLUTAMINE AMIDOTRANSFERASE YAFJ-RELATED"/>
    <property type="match status" value="1"/>
</dbReference>
<dbReference type="OrthoDB" id="321954at2"/>
<dbReference type="Pfam" id="PF13230">
    <property type="entry name" value="GATase_4"/>
    <property type="match status" value="1"/>
</dbReference>
<dbReference type="AlphaFoldDB" id="A0A238TDW2"/>
<keyword evidence="1 4" id="KW-0315">Glutamine amidotransferase</keyword>
<evidence type="ECO:0000313" key="4">
    <source>
        <dbReference type="EMBL" id="SNB81993.1"/>
    </source>
</evidence>
<organism evidence="4 5">
    <name type="scientific">Kingella negevensis</name>
    <dbReference type="NCBI Taxonomy" id="1522312"/>
    <lineage>
        <taxon>Bacteria</taxon>
        <taxon>Pseudomonadati</taxon>
        <taxon>Pseudomonadota</taxon>
        <taxon>Betaproteobacteria</taxon>
        <taxon>Neisseriales</taxon>
        <taxon>Neisseriaceae</taxon>
        <taxon>Kingella</taxon>
    </lineage>
</organism>
<keyword evidence="5" id="KW-1185">Reference proteome</keyword>
<dbReference type="Proteomes" id="UP000215450">
    <property type="component" value="Unassembled WGS sequence"/>
</dbReference>
<keyword evidence="4" id="KW-0808">Transferase</keyword>
<evidence type="ECO:0000313" key="3">
    <source>
        <dbReference type="EMBL" id="SMQ13311.1"/>
    </source>
</evidence>
<accession>A0A238TDW2</accession>
<evidence type="ECO:0000259" key="2">
    <source>
        <dbReference type="PROSITE" id="PS51278"/>
    </source>
</evidence>
<sequence>MCQLLGMNCNKPTDITFSFQGFSKRGGLTDHHTDGFGIGFFEGQGLRLFLDDQPSAESPVADLIRRYPIKSKNAIAHIRKATQGRTTLENTHPFQRELWGRYWLFAHNGNLKPDAPTSEYYQPVGKTDSEKAFCYMLEQLRGQFAQRPSCDELFDAINRLCAELREYGLFNIIMSDGETMFAHASSLLYYICRKHPFGYAHLIDEDMSIDFSTITTPNDRVAVIATLPLTDNETWEQFACNELIMFKQGEIVRRSRPENPVYLSREEGLEIARKAGVSF</sequence>
<evidence type="ECO:0000313" key="5">
    <source>
        <dbReference type="Proteomes" id="UP000215450"/>
    </source>
</evidence>
<dbReference type="InterPro" id="IPR017932">
    <property type="entry name" value="GATase_2_dom"/>
</dbReference>
<dbReference type="PANTHER" id="PTHR42824">
    <property type="entry name" value="GLUTAMINE AMIDOTRANSFERASE"/>
    <property type="match status" value="1"/>
</dbReference>
<dbReference type="SUPFAM" id="SSF56235">
    <property type="entry name" value="N-terminal nucleophile aminohydrolases (Ntn hydrolases)"/>
    <property type="match status" value="1"/>
</dbReference>
<dbReference type="RefSeq" id="WP_095063283.1">
    <property type="nucleotide sequence ID" value="NZ_FXUV02000061.1"/>
</dbReference>
<protein>
    <submittedName>
        <fullName evidence="4">Glutamine amidotransferases class-II</fullName>
    </submittedName>
</protein>
<dbReference type="Gene3D" id="3.60.20.10">
    <property type="entry name" value="Glutamine Phosphoribosylpyrophosphate, subunit 1, domain 1"/>
    <property type="match status" value="1"/>
</dbReference>
<gene>
    <name evidence="3" type="ORF">KEBURONENSIS_01977</name>
    <name evidence="4" type="ORF">KEBURONENSIS_01993</name>
</gene>